<evidence type="ECO:0000313" key="3">
    <source>
        <dbReference type="Proteomes" id="UP000601099"/>
    </source>
</evidence>
<evidence type="ECO:0000259" key="1">
    <source>
        <dbReference type="Pfam" id="PF04784"/>
    </source>
</evidence>
<protein>
    <submittedName>
        <fullName evidence="2">DUF547 domain-containing protein</fullName>
    </submittedName>
</protein>
<dbReference type="PANTHER" id="PTHR46361">
    <property type="entry name" value="ELECTRON CARRIER/ PROTEIN DISULFIDE OXIDOREDUCTASE"/>
    <property type="match status" value="1"/>
</dbReference>
<name>A0ABS0KWF0_9BACT</name>
<gene>
    <name evidence="2" type="ORF">I5L79_01350</name>
</gene>
<evidence type="ECO:0000313" key="2">
    <source>
        <dbReference type="EMBL" id="MBG8552170.1"/>
    </source>
</evidence>
<dbReference type="Pfam" id="PF04784">
    <property type="entry name" value="DUF547"/>
    <property type="match status" value="1"/>
</dbReference>
<dbReference type="Proteomes" id="UP000601099">
    <property type="component" value="Unassembled WGS sequence"/>
</dbReference>
<dbReference type="RefSeq" id="WP_196953217.1">
    <property type="nucleotide sequence ID" value="NZ_JADWYK010000001.1"/>
</dbReference>
<organism evidence="2 3">
    <name type="scientific">Hymenobacter guriensis</name>
    <dbReference type="NCBI Taxonomy" id="2793065"/>
    <lineage>
        <taxon>Bacteria</taxon>
        <taxon>Pseudomonadati</taxon>
        <taxon>Bacteroidota</taxon>
        <taxon>Cytophagia</taxon>
        <taxon>Cytophagales</taxon>
        <taxon>Hymenobacteraceae</taxon>
        <taxon>Hymenobacter</taxon>
    </lineage>
</organism>
<comment type="caution">
    <text evidence="2">The sequence shown here is derived from an EMBL/GenBank/DDBJ whole genome shotgun (WGS) entry which is preliminary data.</text>
</comment>
<keyword evidence="3" id="KW-1185">Reference proteome</keyword>
<accession>A0ABS0KWF0</accession>
<feature type="domain" description="DUF547" evidence="1">
    <location>
        <begin position="81"/>
        <end position="196"/>
    </location>
</feature>
<dbReference type="EMBL" id="JADWYK010000001">
    <property type="protein sequence ID" value="MBG8552170.1"/>
    <property type="molecule type" value="Genomic_DNA"/>
</dbReference>
<reference evidence="2 3" key="1">
    <citation type="submission" date="2020-11" db="EMBL/GenBank/DDBJ databases">
        <title>Hymenobacter sp.</title>
        <authorList>
            <person name="Kim M.K."/>
        </authorList>
    </citation>
    <scope>NUCLEOTIDE SEQUENCE [LARGE SCALE GENOMIC DNA]</scope>
    <source>
        <strain evidence="2 3">BT594</strain>
    </source>
</reference>
<dbReference type="InterPro" id="IPR006869">
    <property type="entry name" value="DUF547"/>
</dbReference>
<dbReference type="PANTHER" id="PTHR46361:SF3">
    <property type="entry name" value="ELECTRON CARRIER_ PROTEIN DISULFIDE OXIDOREDUCTASE"/>
    <property type="match status" value="1"/>
</dbReference>
<proteinExistence type="predicted"/>
<sequence>MLLLTPAFRVASRLLGIMVLCWLLPLATATAGPAPSHAAWTALLARHVLADGRVDYRGFRADEDALAEYLEQLDETAPDPATWSPNDIKAYWINAYNAHAVSLVLQYYPLSSLTDARIKSKATGSFSPWEAPVVYAGGQTYSLNQVEKQFLQAAFRDARVHFALVQAAVSSPPLLNEAYEGARLEQQLEAQTRRFLNDPTYNQLTKPQPQLSSLFDWYGADFGTSQPALLAFVNRYAHAPLAAGTTFSFLPFDWHLNDRLPLSDSQALKKP</sequence>